<dbReference type="InterPro" id="IPR057746">
    <property type="entry name" value="CpnT-like_N"/>
</dbReference>
<dbReference type="EMBL" id="JAGSOG010000163">
    <property type="protein sequence ID" value="MBR7836811.1"/>
    <property type="molecule type" value="Genomic_DNA"/>
</dbReference>
<dbReference type="Pfam" id="PF25547">
    <property type="entry name" value="WXG100_2"/>
    <property type="match status" value="1"/>
</dbReference>
<keyword evidence="4" id="KW-1185">Reference proteome</keyword>
<protein>
    <recommendedName>
        <fullName evidence="2">Outer membrane channel protein CpnT-like N-terminal domain-containing protein</fullName>
    </recommendedName>
</protein>
<accession>A0A941ETL8</accession>
<dbReference type="AlphaFoldDB" id="A0A941ETL8"/>
<proteinExistence type="predicted"/>
<comment type="caution">
    <text evidence="3">The sequence shown here is derived from an EMBL/GenBank/DDBJ whole genome shotgun (WGS) entry which is preliminary data.</text>
</comment>
<evidence type="ECO:0000313" key="4">
    <source>
        <dbReference type="Proteomes" id="UP000675781"/>
    </source>
</evidence>
<evidence type="ECO:0000259" key="2">
    <source>
        <dbReference type="Pfam" id="PF25547"/>
    </source>
</evidence>
<sequence>MSIVLPSELAWVLNMLGFTWPNIDEDQMRDGASRLRTLAGELNDKHGGTASQISSMLANNSSEAMREFGVFWQKLSGKHLPDVIKGLDLLAEALEVGAEVIVGMKTACIVQIGVLAGEILADQAAAAVTFGAAEAAIPEEVAVTDGILDEIVAQAKKQVVGYVEQVLLGPLFDAAKSAAENIATQLVGDALGVQSGFSLSAVGSAAKSGAETGLEGIKNMATDPGGAINQAFSMPPMGQGGHGSSSSAGEE</sequence>
<feature type="region of interest" description="Disordered" evidence="1">
    <location>
        <begin position="225"/>
        <end position="251"/>
    </location>
</feature>
<feature type="domain" description="Outer membrane channel protein CpnT-like N-terminal" evidence="2">
    <location>
        <begin position="10"/>
        <end position="138"/>
    </location>
</feature>
<gene>
    <name evidence="3" type="ORF">KDL01_26255</name>
</gene>
<name>A0A941ETL8_9ACTN</name>
<evidence type="ECO:0000256" key="1">
    <source>
        <dbReference type="SAM" id="MobiDB-lite"/>
    </source>
</evidence>
<dbReference type="Proteomes" id="UP000675781">
    <property type="component" value="Unassembled WGS sequence"/>
</dbReference>
<reference evidence="3" key="1">
    <citation type="submission" date="2021-04" db="EMBL/GenBank/DDBJ databases">
        <title>Genome based classification of Actinospica acidithermotolerans sp. nov., an actinobacterium isolated from an Indonesian hot spring.</title>
        <authorList>
            <person name="Kusuma A.B."/>
            <person name="Putra K.E."/>
            <person name="Nafisah S."/>
            <person name="Loh J."/>
            <person name="Nouioui I."/>
            <person name="Goodfellow M."/>
        </authorList>
    </citation>
    <scope>NUCLEOTIDE SEQUENCE</scope>
    <source>
        <strain evidence="3">CSCA 57</strain>
    </source>
</reference>
<organism evidence="3 4">
    <name type="scientific">Actinospica durhamensis</name>
    <dbReference type="NCBI Taxonomy" id="1508375"/>
    <lineage>
        <taxon>Bacteria</taxon>
        <taxon>Bacillati</taxon>
        <taxon>Actinomycetota</taxon>
        <taxon>Actinomycetes</taxon>
        <taxon>Catenulisporales</taxon>
        <taxon>Actinospicaceae</taxon>
        <taxon>Actinospica</taxon>
    </lineage>
</organism>
<evidence type="ECO:0000313" key="3">
    <source>
        <dbReference type="EMBL" id="MBR7836811.1"/>
    </source>
</evidence>
<dbReference type="RefSeq" id="WP_212531284.1">
    <property type="nucleotide sequence ID" value="NZ_JAGSOG010000163.1"/>
</dbReference>